<dbReference type="PANTHER" id="PTHR47707:SF1">
    <property type="entry name" value="NUDIX HYDROLASE FAMILY PROTEIN"/>
    <property type="match status" value="1"/>
</dbReference>
<comment type="cofactor">
    <cofactor evidence="1">
        <name>Mg(2+)</name>
        <dbReference type="ChEBI" id="CHEBI:18420"/>
    </cofactor>
</comment>
<proteinExistence type="inferred from homology"/>
<dbReference type="InterPro" id="IPR047127">
    <property type="entry name" value="MutT-like"/>
</dbReference>
<keyword evidence="4" id="KW-0235">DNA replication</keyword>
<reference evidence="13" key="1">
    <citation type="submission" date="2022-01" db="EMBL/GenBank/DDBJ databases">
        <title>Genome-Based Taxonomic Classification of the Phylum Actinobacteria.</title>
        <authorList>
            <person name="Gao Y."/>
        </authorList>
    </citation>
    <scope>NUCLEOTIDE SEQUENCE</scope>
    <source>
        <strain evidence="13">KLBMP 8922</strain>
    </source>
</reference>
<dbReference type="Gene3D" id="3.90.79.10">
    <property type="entry name" value="Nucleoside Triphosphate Pyrophosphohydrolase"/>
    <property type="match status" value="1"/>
</dbReference>
<keyword evidence="9" id="KW-0234">DNA repair</keyword>
<dbReference type="Pfam" id="PF00293">
    <property type="entry name" value="NUDIX"/>
    <property type="match status" value="1"/>
</dbReference>
<comment type="similarity">
    <text evidence="2">Belongs to the Nudix hydrolase family.</text>
</comment>
<keyword evidence="3" id="KW-0515">Mutator protein</keyword>
<evidence type="ECO:0000256" key="5">
    <source>
        <dbReference type="ARBA" id="ARBA00022723"/>
    </source>
</evidence>
<dbReference type="GO" id="GO:0008413">
    <property type="term" value="F:8-oxo-7,8-dihydroguanosine triphosphate pyrophosphatase activity"/>
    <property type="evidence" value="ECO:0007669"/>
    <property type="project" value="TreeGrafter"/>
</dbReference>
<dbReference type="InterPro" id="IPR015797">
    <property type="entry name" value="NUDIX_hydrolase-like_dom_sf"/>
</dbReference>
<evidence type="ECO:0000256" key="11">
    <source>
        <dbReference type="ARBA" id="ARBA00038905"/>
    </source>
</evidence>
<dbReference type="PROSITE" id="PS51462">
    <property type="entry name" value="NUDIX"/>
    <property type="match status" value="1"/>
</dbReference>
<evidence type="ECO:0000256" key="8">
    <source>
        <dbReference type="ARBA" id="ARBA00022842"/>
    </source>
</evidence>
<evidence type="ECO:0000256" key="4">
    <source>
        <dbReference type="ARBA" id="ARBA00022705"/>
    </source>
</evidence>
<dbReference type="PRINTS" id="PR00502">
    <property type="entry name" value="NUDIXFAMILY"/>
</dbReference>
<dbReference type="EMBL" id="JAKFHA010000041">
    <property type="protein sequence ID" value="MCF2532969.1"/>
    <property type="molecule type" value="Genomic_DNA"/>
</dbReference>
<gene>
    <name evidence="13" type="ORF">LZ495_37950</name>
</gene>
<dbReference type="SUPFAM" id="SSF55811">
    <property type="entry name" value="Nudix"/>
    <property type="match status" value="1"/>
</dbReference>
<evidence type="ECO:0000256" key="7">
    <source>
        <dbReference type="ARBA" id="ARBA00022801"/>
    </source>
</evidence>
<dbReference type="InterPro" id="IPR000086">
    <property type="entry name" value="NUDIX_hydrolase_dom"/>
</dbReference>
<dbReference type="GO" id="GO:0044715">
    <property type="term" value="F:8-oxo-dGDP phosphatase activity"/>
    <property type="evidence" value="ECO:0007669"/>
    <property type="project" value="TreeGrafter"/>
</dbReference>
<evidence type="ECO:0000256" key="2">
    <source>
        <dbReference type="ARBA" id="ARBA00005582"/>
    </source>
</evidence>
<comment type="caution">
    <text evidence="13">The sequence shown here is derived from an EMBL/GenBank/DDBJ whole genome shotgun (WGS) entry which is preliminary data.</text>
</comment>
<dbReference type="GO" id="GO:0006281">
    <property type="term" value="P:DNA repair"/>
    <property type="evidence" value="ECO:0007669"/>
    <property type="project" value="UniProtKB-KW"/>
</dbReference>
<evidence type="ECO:0000256" key="3">
    <source>
        <dbReference type="ARBA" id="ARBA00022457"/>
    </source>
</evidence>
<dbReference type="EC" id="3.6.1.55" evidence="11"/>
<evidence type="ECO:0000256" key="6">
    <source>
        <dbReference type="ARBA" id="ARBA00022763"/>
    </source>
</evidence>
<dbReference type="GO" id="GO:0035539">
    <property type="term" value="F:8-oxo-7,8-dihydrodeoxyguanosine triphosphate pyrophosphatase activity"/>
    <property type="evidence" value="ECO:0007669"/>
    <property type="project" value="UniProtKB-EC"/>
</dbReference>
<name>A0AA41Q7D7_9ACTN</name>
<dbReference type="InterPro" id="IPR020476">
    <property type="entry name" value="Nudix_hydrolase"/>
</dbReference>
<sequence>MDRTPAAPDPEDAPVIVVGAAILHAGRVLAARRSAPAHLAGGWEFPGGKLEPGETEAAALVRECQEELGVTVRAVARLPGVWPLNQGYVLHLWRAELLAGEPQPLEDHSELRWLAPHELDDVAWLPQDRDAVAVVARLMATTPSG</sequence>
<accession>A0AA41Q7D7</accession>
<organism evidence="13 14">
    <name type="scientific">Yinghuangia soli</name>
    <dbReference type="NCBI Taxonomy" id="2908204"/>
    <lineage>
        <taxon>Bacteria</taxon>
        <taxon>Bacillati</taxon>
        <taxon>Actinomycetota</taxon>
        <taxon>Actinomycetes</taxon>
        <taxon>Kitasatosporales</taxon>
        <taxon>Streptomycetaceae</taxon>
        <taxon>Yinghuangia</taxon>
    </lineage>
</organism>
<feature type="domain" description="Nudix hydrolase" evidence="12">
    <location>
        <begin position="13"/>
        <end position="138"/>
    </location>
</feature>
<keyword evidence="8" id="KW-0460">Magnesium</keyword>
<keyword evidence="6" id="KW-0227">DNA damage</keyword>
<dbReference type="AlphaFoldDB" id="A0AA41Q7D7"/>
<dbReference type="GO" id="GO:0044716">
    <property type="term" value="F:8-oxo-GDP phosphatase activity"/>
    <property type="evidence" value="ECO:0007669"/>
    <property type="project" value="TreeGrafter"/>
</dbReference>
<dbReference type="PANTHER" id="PTHR47707">
    <property type="entry name" value="8-OXO-DGTP DIPHOSPHATASE"/>
    <property type="match status" value="1"/>
</dbReference>
<evidence type="ECO:0000313" key="13">
    <source>
        <dbReference type="EMBL" id="MCF2532969.1"/>
    </source>
</evidence>
<comment type="catalytic activity">
    <reaction evidence="10">
        <text>8-oxo-dGTP + H2O = 8-oxo-dGMP + diphosphate + H(+)</text>
        <dbReference type="Rhea" id="RHEA:31575"/>
        <dbReference type="ChEBI" id="CHEBI:15377"/>
        <dbReference type="ChEBI" id="CHEBI:15378"/>
        <dbReference type="ChEBI" id="CHEBI:33019"/>
        <dbReference type="ChEBI" id="CHEBI:63224"/>
        <dbReference type="ChEBI" id="CHEBI:77896"/>
        <dbReference type="EC" id="3.6.1.55"/>
    </reaction>
</comment>
<evidence type="ECO:0000256" key="10">
    <source>
        <dbReference type="ARBA" id="ARBA00035861"/>
    </source>
</evidence>
<dbReference type="RefSeq" id="WP_235057739.1">
    <property type="nucleotide sequence ID" value="NZ_JAKFHA010000041.1"/>
</dbReference>
<dbReference type="Proteomes" id="UP001165378">
    <property type="component" value="Unassembled WGS sequence"/>
</dbReference>
<keyword evidence="7" id="KW-0378">Hydrolase</keyword>
<dbReference type="GO" id="GO:0046872">
    <property type="term" value="F:metal ion binding"/>
    <property type="evidence" value="ECO:0007669"/>
    <property type="project" value="UniProtKB-KW"/>
</dbReference>
<evidence type="ECO:0000256" key="9">
    <source>
        <dbReference type="ARBA" id="ARBA00023204"/>
    </source>
</evidence>
<protein>
    <recommendedName>
        <fullName evidence="11">8-oxo-dGTP diphosphatase</fullName>
        <ecNumber evidence="11">3.6.1.55</ecNumber>
    </recommendedName>
</protein>
<dbReference type="CDD" id="cd03425">
    <property type="entry name" value="NUDIX_MutT_NudA_like"/>
    <property type="match status" value="1"/>
</dbReference>
<evidence type="ECO:0000256" key="1">
    <source>
        <dbReference type="ARBA" id="ARBA00001946"/>
    </source>
</evidence>
<evidence type="ECO:0000259" key="12">
    <source>
        <dbReference type="PROSITE" id="PS51462"/>
    </source>
</evidence>
<keyword evidence="5" id="KW-0479">Metal-binding</keyword>
<keyword evidence="14" id="KW-1185">Reference proteome</keyword>
<evidence type="ECO:0000313" key="14">
    <source>
        <dbReference type="Proteomes" id="UP001165378"/>
    </source>
</evidence>
<dbReference type="GO" id="GO:0006260">
    <property type="term" value="P:DNA replication"/>
    <property type="evidence" value="ECO:0007669"/>
    <property type="project" value="UniProtKB-KW"/>
</dbReference>